<evidence type="ECO:0000313" key="1">
    <source>
        <dbReference type="EMBL" id="QHT26774.1"/>
    </source>
</evidence>
<accession>A0A6C0ECE1</accession>
<reference evidence="1" key="1">
    <citation type="journal article" date="2020" name="Nature">
        <title>Giant virus diversity and host interactions through global metagenomics.</title>
        <authorList>
            <person name="Schulz F."/>
            <person name="Roux S."/>
            <person name="Paez-Espino D."/>
            <person name="Jungbluth S."/>
            <person name="Walsh D.A."/>
            <person name="Denef V.J."/>
            <person name="McMahon K.D."/>
            <person name="Konstantinidis K.T."/>
            <person name="Eloe-Fadrosh E.A."/>
            <person name="Kyrpides N.C."/>
            <person name="Woyke T."/>
        </authorList>
    </citation>
    <scope>NUCLEOTIDE SEQUENCE</scope>
    <source>
        <strain evidence="1">GVMAG-M-3300023179-2</strain>
    </source>
</reference>
<protein>
    <submittedName>
        <fullName evidence="1">Uncharacterized protein</fullName>
    </submittedName>
</protein>
<name>A0A6C0ECE1_9ZZZZ</name>
<sequence>MTSNCFKQLCILARTEKGKQIRIYYIKMEAIMINY</sequence>
<dbReference type="AlphaFoldDB" id="A0A6C0ECE1"/>
<organism evidence="1">
    <name type="scientific">viral metagenome</name>
    <dbReference type="NCBI Taxonomy" id="1070528"/>
    <lineage>
        <taxon>unclassified sequences</taxon>
        <taxon>metagenomes</taxon>
        <taxon>organismal metagenomes</taxon>
    </lineage>
</organism>
<dbReference type="EMBL" id="MN739801">
    <property type="protein sequence ID" value="QHT26774.1"/>
    <property type="molecule type" value="Genomic_DNA"/>
</dbReference>
<proteinExistence type="predicted"/>